<proteinExistence type="predicted"/>
<dbReference type="EMBL" id="JAHDVG010000464">
    <property type="protein sequence ID" value="KAH1184792.1"/>
    <property type="molecule type" value="Genomic_DNA"/>
</dbReference>
<evidence type="ECO:0000313" key="2">
    <source>
        <dbReference type="Proteomes" id="UP000827986"/>
    </source>
</evidence>
<accession>A0A9D3XRM7</accession>
<keyword evidence="2" id="KW-1185">Reference proteome</keyword>
<dbReference type="AlphaFoldDB" id="A0A9D3XRM7"/>
<sequence>MSRGDRRCWLDMYLGLEDCILITEHDDLSMRFVHDPNNVQGELKQWELQQKAKEFQMEEQRLADRKRERFD</sequence>
<protein>
    <submittedName>
        <fullName evidence="1">Uncharacterized protein</fullName>
    </submittedName>
</protein>
<gene>
    <name evidence="1" type="ORF">KIL84_012733</name>
</gene>
<organism evidence="1 2">
    <name type="scientific">Mauremys mutica</name>
    <name type="common">yellowpond turtle</name>
    <dbReference type="NCBI Taxonomy" id="74926"/>
    <lineage>
        <taxon>Eukaryota</taxon>
        <taxon>Metazoa</taxon>
        <taxon>Chordata</taxon>
        <taxon>Craniata</taxon>
        <taxon>Vertebrata</taxon>
        <taxon>Euteleostomi</taxon>
        <taxon>Archelosauria</taxon>
        <taxon>Testudinata</taxon>
        <taxon>Testudines</taxon>
        <taxon>Cryptodira</taxon>
        <taxon>Durocryptodira</taxon>
        <taxon>Testudinoidea</taxon>
        <taxon>Geoemydidae</taxon>
        <taxon>Geoemydinae</taxon>
        <taxon>Mauremys</taxon>
    </lineage>
</organism>
<reference evidence="1" key="1">
    <citation type="submission" date="2021-09" db="EMBL/GenBank/DDBJ databases">
        <title>The genome of Mauremys mutica provides insights into the evolution of semi-aquatic lifestyle.</title>
        <authorList>
            <person name="Gong S."/>
            <person name="Gao Y."/>
        </authorList>
    </citation>
    <scope>NUCLEOTIDE SEQUENCE</scope>
    <source>
        <strain evidence="1">MM-2020</strain>
        <tissue evidence="1">Muscle</tissue>
    </source>
</reference>
<comment type="caution">
    <text evidence="1">The sequence shown here is derived from an EMBL/GenBank/DDBJ whole genome shotgun (WGS) entry which is preliminary data.</text>
</comment>
<name>A0A9D3XRM7_9SAUR</name>
<dbReference type="Proteomes" id="UP000827986">
    <property type="component" value="Unassembled WGS sequence"/>
</dbReference>
<evidence type="ECO:0000313" key="1">
    <source>
        <dbReference type="EMBL" id="KAH1184792.1"/>
    </source>
</evidence>